<evidence type="ECO:0000256" key="4">
    <source>
        <dbReference type="ARBA" id="ARBA00022679"/>
    </source>
</evidence>
<dbReference type="EC" id="2.1.1.220" evidence="1"/>
<keyword evidence="3 10" id="KW-0489">Methyltransferase</keyword>
<evidence type="ECO:0000256" key="5">
    <source>
        <dbReference type="ARBA" id="ARBA00022691"/>
    </source>
</evidence>
<dbReference type="InterPro" id="IPR049470">
    <property type="entry name" value="TRM61_C"/>
</dbReference>
<dbReference type="InterPro" id="IPR014816">
    <property type="entry name" value="tRNA_MeTrfase_Gcd14"/>
</dbReference>
<evidence type="ECO:0000256" key="1">
    <source>
        <dbReference type="ARBA" id="ARBA00012796"/>
    </source>
</evidence>
<accession>A0A1Y2I1M9</accession>
<name>A0A1Y2I1M9_9FUNG</name>
<dbReference type="GO" id="GO:0031515">
    <property type="term" value="C:tRNA (m1A) methyltransferase complex"/>
    <property type="evidence" value="ECO:0007669"/>
    <property type="project" value="InterPro"/>
</dbReference>
<dbReference type="OrthoDB" id="5585464at2759"/>
<dbReference type="Gene3D" id="3.40.50.150">
    <property type="entry name" value="Vaccinia Virus protein VP39"/>
    <property type="match status" value="1"/>
</dbReference>
<evidence type="ECO:0000313" key="11">
    <source>
        <dbReference type="Proteomes" id="UP000193411"/>
    </source>
</evidence>
<protein>
    <recommendedName>
        <fullName evidence="2">tRNA (adenine(58)-N(1))-methyltransferase catalytic subunit TRM61</fullName>
        <ecNumber evidence="1">2.1.1.220</ecNumber>
    </recommendedName>
    <alternativeName>
        <fullName evidence="7">tRNA(m1A58)-methyltransferase subunit TRM61</fullName>
    </alternativeName>
</protein>
<keyword evidence="4 10" id="KW-0808">Transferase</keyword>
<feature type="domain" description="tRNA (adenine(58)-N(1))-methyltransferase catalytic subunit TRM61 C-terminal" evidence="9">
    <location>
        <begin position="156"/>
        <end position="343"/>
    </location>
</feature>
<dbReference type="PROSITE" id="PS51620">
    <property type="entry name" value="SAM_TRM61"/>
    <property type="match status" value="1"/>
</dbReference>
<evidence type="ECO:0000256" key="8">
    <source>
        <dbReference type="SAM" id="MobiDB-lite"/>
    </source>
</evidence>
<dbReference type="Proteomes" id="UP000193411">
    <property type="component" value="Unassembled WGS sequence"/>
</dbReference>
<gene>
    <name evidence="10" type="ORF">BCR44DRAFT_39825</name>
</gene>
<dbReference type="EMBL" id="MCFL01000002">
    <property type="protein sequence ID" value="ORZ40776.1"/>
    <property type="molecule type" value="Genomic_DNA"/>
</dbReference>
<evidence type="ECO:0000256" key="7">
    <source>
        <dbReference type="ARBA" id="ARBA00033309"/>
    </source>
</evidence>
<sequence length="408" mass="44382">MSARAPLARAVSWLHRPLSLSSTQPINRHVRFSSTATASRAISPGSGSSQVSSETTALAAERTTSALGLETFLDSLPPHCTPDSDTCTDPWSTVQFNDIVILRNAKTGLRRLTGPLEPEGQFSNETGYINHSDLIGLRPRDRINNHKGHAFTVHFPTLEEYVLLAPRAATPIYPKDASTILSMLDLPRPNARILEAGTGSGGLTVHLASAVASTLGTGRVLSVDMRKSHTSHATKFLSRFRRGHLRPYVDFVTGDLAEVLSSPTVPDSTFDGIVLDLLNPWDQVANAHRVLKPDGHLIVYAPNVTQVVKVLEAVKRDRLALAVVKCVEVSEREWEIKPVVIKWPEGKAPAKAVGEGEEEGPESWMCRPKHVQTGHTAFLLHLTCTKKGKEPKHLRGDQAEAVKSAEGS</sequence>
<dbReference type="Pfam" id="PF08704">
    <property type="entry name" value="GCD14"/>
    <property type="match status" value="1"/>
</dbReference>
<dbReference type="InterPro" id="IPR029063">
    <property type="entry name" value="SAM-dependent_MTases_sf"/>
</dbReference>
<proteinExistence type="predicted"/>
<dbReference type="GO" id="GO:0030488">
    <property type="term" value="P:tRNA methylation"/>
    <property type="evidence" value="ECO:0007669"/>
    <property type="project" value="InterPro"/>
</dbReference>
<feature type="compositionally biased region" description="Basic and acidic residues" evidence="8">
    <location>
        <begin position="389"/>
        <end position="400"/>
    </location>
</feature>
<comment type="caution">
    <text evidence="10">The sequence shown here is derived from an EMBL/GenBank/DDBJ whole genome shotgun (WGS) entry which is preliminary data.</text>
</comment>
<dbReference type="PANTHER" id="PTHR12133:SF1">
    <property type="entry name" value="TRNA (ADENINE(58)-N(1))-METHYLTRANSFERASE, MITOCHONDRIAL"/>
    <property type="match status" value="1"/>
</dbReference>
<dbReference type="AlphaFoldDB" id="A0A1Y2I1M9"/>
<keyword evidence="5" id="KW-0949">S-adenosyl-L-methionine</keyword>
<organism evidence="10 11">
    <name type="scientific">Catenaria anguillulae PL171</name>
    <dbReference type="NCBI Taxonomy" id="765915"/>
    <lineage>
        <taxon>Eukaryota</taxon>
        <taxon>Fungi</taxon>
        <taxon>Fungi incertae sedis</taxon>
        <taxon>Blastocladiomycota</taxon>
        <taxon>Blastocladiomycetes</taxon>
        <taxon>Blastocladiales</taxon>
        <taxon>Catenariaceae</taxon>
        <taxon>Catenaria</taxon>
    </lineage>
</organism>
<evidence type="ECO:0000256" key="2">
    <source>
        <dbReference type="ARBA" id="ARBA00015963"/>
    </source>
</evidence>
<evidence type="ECO:0000259" key="9">
    <source>
        <dbReference type="Pfam" id="PF08704"/>
    </source>
</evidence>
<evidence type="ECO:0000313" key="10">
    <source>
        <dbReference type="EMBL" id="ORZ40776.1"/>
    </source>
</evidence>
<dbReference type="STRING" id="765915.A0A1Y2I1M9"/>
<dbReference type="GO" id="GO:0160107">
    <property type="term" value="F:tRNA (adenine(58)-N1)-methyltransferase activity"/>
    <property type="evidence" value="ECO:0007669"/>
    <property type="project" value="UniProtKB-EC"/>
</dbReference>
<dbReference type="CDD" id="cd02440">
    <property type="entry name" value="AdoMet_MTases"/>
    <property type="match status" value="1"/>
</dbReference>
<evidence type="ECO:0000256" key="3">
    <source>
        <dbReference type="ARBA" id="ARBA00022603"/>
    </source>
</evidence>
<keyword evidence="11" id="KW-1185">Reference proteome</keyword>
<reference evidence="10 11" key="1">
    <citation type="submission" date="2016-07" db="EMBL/GenBank/DDBJ databases">
        <title>Pervasive Adenine N6-methylation of Active Genes in Fungi.</title>
        <authorList>
            <consortium name="DOE Joint Genome Institute"/>
            <person name="Mondo S.J."/>
            <person name="Dannebaum R.O."/>
            <person name="Kuo R.C."/>
            <person name="Labutti K."/>
            <person name="Haridas S."/>
            <person name="Kuo A."/>
            <person name="Salamov A."/>
            <person name="Ahrendt S.R."/>
            <person name="Lipzen A."/>
            <person name="Sullivan W."/>
            <person name="Andreopoulos W.B."/>
            <person name="Clum A."/>
            <person name="Lindquist E."/>
            <person name="Daum C."/>
            <person name="Ramamoorthy G.K."/>
            <person name="Gryganskyi A."/>
            <person name="Culley D."/>
            <person name="Magnuson J.K."/>
            <person name="James T.Y."/>
            <person name="O'Malley M.A."/>
            <person name="Stajich J.E."/>
            <person name="Spatafora J.W."/>
            <person name="Visel A."/>
            <person name="Grigoriev I.V."/>
        </authorList>
    </citation>
    <scope>NUCLEOTIDE SEQUENCE [LARGE SCALE GENOMIC DNA]</scope>
    <source>
        <strain evidence="10 11">PL171</strain>
    </source>
</reference>
<dbReference type="PANTHER" id="PTHR12133">
    <property type="entry name" value="TRNA (ADENINE(58)-N(1))-METHYLTRANSFERASE"/>
    <property type="match status" value="1"/>
</dbReference>
<evidence type="ECO:0000256" key="6">
    <source>
        <dbReference type="ARBA" id="ARBA00022694"/>
    </source>
</evidence>
<feature type="region of interest" description="Disordered" evidence="8">
    <location>
        <begin position="389"/>
        <end position="408"/>
    </location>
</feature>
<dbReference type="GO" id="GO:0005739">
    <property type="term" value="C:mitochondrion"/>
    <property type="evidence" value="ECO:0007669"/>
    <property type="project" value="TreeGrafter"/>
</dbReference>
<dbReference type="SUPFAM" id="SSF53335">
    <property type="entry name" value="S-adenosyl-L-methionine-dependent methyltransferases"/>
    <property type="match status" value="1"/>
</dbReference>
<keyword evidence="6" id="KW-0819">tRNA processing</keyword>